<dbReference type="AlphaFoldDB" id="A0A1I4Q2H2"/>
<name>A0A1I4Q2H2_9FIRM</name>
<dbReference type="InterPro" id="IPR032710">
    <property type="entry name" value="NTF2-like_dom_sf"/>
</dbReference>
<evidence type="ECO:0000313" key="1">
    <source>
        <dbReference type="EMBL" id="SFM34262.1"/>
    </source>
</evidence>
<dbReference type="STRING" id="1123291.SAMN04490355_108113"/>
<accession>A0A1I4Q2H2</accession>
<sequence length="122" mass="13474">MNTKLADSISIYMNSINSNDSSVLGTCIAKDAHIHDVGENKHINGLEAIKKWRGGSNDEFKLKSEVTAVEEKYGITIVTSIVSGNFPSSPHIFYYFFTIADDLITNIEIIPGEENIDIGHDQ</sequence>
<dbReference type="Gene3D" id="3.10.450.50">
    <property type="match status" value="1"/>
</dbReference>
<dbReference type="RefSeq" id="WP_090944253.1">
    <property type="nucleotide sequence ID" value="NZ_FOTS01000081.1"/>
</dbReference>
<reference evidence="2" key="1">
    <citation type="submission" date="2016-10" db="EMBL/GenBank/DDBJ databases">
        <authorList>
            <person name="Varghese N."/>
            <person name="Submissions S."/>
        </authorList>
    </citation>
    <scope>NUCLEOTIDE SEQUENCE [LARGE SCALE GENOMIC DNA]</scope>
    <source>
        <strain evidence="2">DSM 13327</strain>
    </source>
</reference>
<evidence type="ECO:0000313" key="2">
    <source>
        <dbReference type="Proteomes" id="UP000199520"/>
    </source>
</evidence>
<keyword evidence="2" id="KW-1185">Reference proteome</keyword>
<proteinExistence type="predicted"/>
<dbReference type="OrthoDB" id="8684708at2"/>
<dbReference type="Proteomes" id="UP000199520">
    <property type="component" value="Unassembled WGS sequence"/>
</dbReference>
<organism evidence="1 2">
    <name type="scientific">Pelosinus propionicus DSM 13327</name>
    <dbReference type="NCBI Taxonomy" id="1123291"/>
    <lineage>
        <taxon>Bacteria</taxon>
        <taxon>Bacillati</taxon>
        <taxon>Bacillota</taxon>
        <taxon>Negativicutes</taxon>
        <taxon>Selenomonadales</taxon>
        <taxon>Sporomusaceae</taxon>
        <taxon>Pelosinus</taxon>
    </lineage>
</organism>
<gene>
    <name evidence="1" type="ORF">SAMN04490355_108113</name>
</gene>
<dbReference type="EMBL" id="FOTS01000081">
    <property type="protein sequence ID" value="SFM34262.1"/>
    <property type="molecule type" value="Genomic_DNA"/>
</dbReference>
<protein>
    <recommendedName>
        <fullName evidence="3">SnoaL-like domain-containing protein</fullName>
    </recommendedName>
</protein>
<evidence type="ECO:0008006" key="3">
    <source>
        <dbReference type="Google" id="ProtNLM"/>
    </source>
</evidence>
<dbReference type="SUPFAM" id="SSF54427">
    <property type="entry name" value="NTF2-like"/>
    <property type="match status" value="1"/>
</dbReference>